<keyword evidence="3" id="KW-1185">Reference proteome</keyword>
<proteinExistence type="predicted"/>
<organism evidence="2 3">
    <name type="scientific">Dactylosporangium salmoneum</name>
    <dbReference type="NCBI Taxonomy" id="53361"/>
    <lineage>
        <taxon>Bacteria</taxon>
        <taxon>Bacillati</taxon>
        <taxon>Actinomycetota</taxon>
        <taxon>Actinomycetes</taxon>
        <taxon>Micromonosporales</taxon>
        <taxon>Micromonosporaceae</taxon>
        <taxon>Dactylosporangium</taxon>
    </lineage>
</organism>
<evidence type="ECO:0000313" key="2">
    <source>
        <dbReference type="EMBL" id="GAA2344048.1"/>
    </source>
</evidence>
<dbReference type="Proteomes" id="UP001501444">
    <property type="component" value="Unassembled WGS sequence"/>
</dbReference>
<dbReference type="EMBL" id="BAAARV010000023">
    <property type="protein sequence ID" value="GAA2344048.1"/>
    <property type="molecule type" value="Genomic_DNA"/>
</dbReference>
<feature type="transmembrane region" description="Helical" evidence="1">
    <location>
        <begin position="12"/>
        <end position="34"/>
    </location>
</feature>
<reference evidence="2 3" key="1">
    <citation type="journal article" date="2019" name="Int. J. Syst. Evol. Microbiol.">
        <title>The Global Catalogue of Microorganisms (GCM) 10K type strain sequencing project: providing services to taxonomists for standard genome sequencing and annotation.</title>
        <authorList>
            <consortium name="The Broad Institute Genomics Platform"/>
            <consortium name="The Broad Institute Genome Sequencing Center for Infectious Disease"/>
            <person name="Wu L."/>
            <person name="Ma J."/>
        </authorList>
    </citation>
    <scope>NUCLEOTIDE SEQUENCE [LARGE SCALE GENOMIC DNA]</scope>
    <source>
        <strain evidence="2 3">JCM 3272</strain>
    </source>
</reference>
<dbReference type="InterPro" id="IPR036465">
    <property type="entry name" value="vWFA_dom_sf"/>
</dbReference>
<name>A0ABN3G4G3_9ACTN</name>
<keyword evidence="1" id="KW-1133">Transmembrane helix</keyword>
<protein>
    <submittedName>
        <fullName evidence="2">Substrate-binding and VWA domain-containing protein</fullName>
    </submittedName>
</protein>
<evidence type="ECO:0000256" key="1">
    <source>
        <dbReference type="SAM" id="Phobius"/>
    </source>
</evidence>
<keyword evidence="1" id="KW-0812">Transmembrane</keyword>
<dbReference type="RefSeq" id="WP_344612905.1">
    <property type="nucleotide sequence ID" value="NZ_BAAARV010000023.1"/>
</dbReference>
<accession>A0ABN3G4G3</accession>
<evidence type="ECO:0000313" key="3">
    <source>
        <dbReference type="Proteomes" id="UP001501444"/>
    </source>
</evidence>
<comment type="caution">
    <text evidence="2">The sequence shown here is derived from an EMBL/GenBank/DDBJ whole genome shotgun (WGS) entry which is preliminary data.</text>
</comment>
<keyword evidence="1" id="KW-0472">Membrane</keyword>
<dbReference type="SUPFAM" id="SSF53300">
    <property type="entry name" value="vWA-like"/>
    <property type="match status" value="1"/>
</dbReference>
<gene>
    <name evidence="2" type="ORF">GCM10010170_029390</name>
</gene>
<dbReference type="Gene3D" id="3.40.50.410">
    <property type="entry name" value="von Willebrand factor, type A domain"/>
    <property type="match status" value="1"/>
</dbReference>
<sequence length="555" mass="58044">MGKHQQAGTAGAALRGLVLLLAIALVAGAGWYVWRDRGGSAEAGTDCPTTLRVITASSFSTVVSAAARTLRSGPDCILVDTTTADGRPAAGQLSQLNADVWIPDDASWAALAAPGSLVPTDKDSLEKRDTSAGATLATSPILMVTDQPTAEKIKVQGNGWLALSDLLDNKNTGVRLVVRDPSLSGDGLVAAGAVGEAVWLKRGMDASSLALNTTLAVTRTVNHNLAATPETAGEVGLVPEYALLPTMDLAPAGRVYLAGADHTALLRYSWFPSAAAARDPKRSAALGRLFAAFTTTDGRQAINAAGLRGPGQTRPPFDGASVLPEPTAEPFPVLAPHHLQHVFATWDPEDRRSNLLIIVDVSGSNTGSTSSPPPGNKQQPIDVLKAGCRVVGDLMPVGSRLGLWEISPGQTGGYRKLLPTDRLDETSRAAFTRSVNALTTHRAGQGLLDTIVAGYQSVRDDWHDDMFNQVLILTDDAGRDSANAAAVADMVQKLSGLKDPERPVTISIVVLNRQDAADRLKDALAKPVGAYVDNAMSADDVQAAFIHVVAGGLHE</sequence>
<dbReference type="Pfam" id="PF13531">
    <property type="entry name" value="SBP_bac_11"/>
    <property type="match status" value="1"/>
</dbReference>